<dbReference type="GO" id="GO:0006436">
    <property type="term" value="P:tryptophanyl-tRNA aminoacylation"/>
    <property type="evidence" value="ECO:0007669"/>
    <property type="project" value="UniProtKB-UniRule"/>
</dbReference>
<keyword evidence="2 8" id="KW-0436">Ligase</keyword>
<dbReference type="Proteomes" id="UP000221024">
    <property type="component" value="Unassembled WGS sequence"/>
</dbReference>
<dbReference type="AlphaFoldDB" id="A0A2H3NMX6"/>
<keyword evidence="11" id="KW-1185">Reference proteome</keyword>
<reference evidence="10 11" key="1">
    <citation type="submission" date="2017-10" db="EMBL/GenBank/DDBJ databases">
        <title>Draft genome of Longimonas halophila.</title>
        <authorList>
            <person name="Goh K.M."/>
            <person name="Shamsir M.S."/>
            <person name="Lim S.W."/>
        </authorList>
    </citation>
    <scope>NUCLEOTIDE SEQUENCE [LARGE SCALE GENOMIC DNA]</scope>
    <source>
        <strain evidence="10 11">KCTC 42399</strain>
    </source>
</reference>
<dbReference type="InterPro" id="IPR050203">
    <property type="entry name" value="Trp-tRNA_synthetase"/>
</dbReference>
<proteinExistence type="inferred from homology"/>
<feature type="binding site" evidence="8">
    <location>
        <position position="141"/>
    </location>
    <ligand>
        <name>L-tryptophan</name>
        <dbReference type="ChEBI" id="CHEBI:57912"/>
    </ligand>
</feature>
<evidence type="ECO:0000256" key="7">
    <source>
        <dbReference type="ARBA" id="ARBA00049929"/>
    </source>
</evidence>
<comment type="catalytic activity">
    <reaction evidence="7 8">
        <text>tRNA(Trp) + L-tryptophan + ATP = L-tryptophyl-tRNA(Trp) + AMP + diphosphate + H(+)</text>
        <dbReference type="Rhea" id="RHEA:24080"/>
        <dbReference type="Rhea" id="RHEA-COMP:9671"/>
        <dbReference type="Rhea" id="RHEA-COMP:9705"/>
        <dbReference type="ChEBI" id="CHEBI:15378"/>
        <dbReference type="ChEBI" id="CHEBI:30616"/>
        <dbReference type="ChEBI" id="CHEBI:33019"/>
        <dbReference type="ChEBI" id="CHEBI:57912"/>
        <dbReference type="ChEBI" id="CHEBI:78442"/>
        <dbReference type="ChEBI" id="CHEBI:78535"/>
        <dbReference type="ChEBI" id="CHEBI:456215"/>
        <dbReference type="EC" id="6.1.1.2"/>
    </reaction>
</comment>
<dbReference type="PANTHER" id="PTHR43766:SF1">
    <property type="entry name" value="TRYPTOPHAN--TRNA LIGASE, MITOCHONDRIAL"/>
    <property type="match status" value="1"/>
</dbReference>
<feature type="binding site" evidence="8">
    <location>
        <position position="196"/>
    </location>
    <ligand>
        <name>ATP</name>
        <dbReference type="ChEBI" id="CHEBI:30616"/>
    </ligand>
</feature>
<keyword evidence="5 8" id="KW-0648">Protein biosynthesis</keyword>
<comment type="caution">
    <text evidence="10">The sequence shown here is derived from an EMBL/GenBank/DDBJ whole genome shotgun (WGS) entry which is preliminary data.</text>
</comment>
<dbReference type="EC" id="6.1.1.2" evidence="8"/>
<comment type="subunit">
    <text evidence="8">Homodimer.</text>
</comment>
<evidence type="ECO:0000256" key="5">
    <source>
        <dbReference type="ARBA" id="ARBA00022917"/>
    </source>
</evidence>
<dbReference type="EMBL" id="PDEP01000004">
    <property type="protein sequence ID" value="PEN08030.1"/>
    <property type="molecule type" value="Genomic_DNA"/>
</dbReference>
<feature type="short sequence motif" description="'HIGH' region" evidence="8">
    <location>
        <begin position="19"/>
        <end position="27"/>
    </location>
</feature>
<keyword evidence="8" id="KW-0963">Cytoplasm</keyword>
<dbReference type="GO" id="GO:0005524">
    <property type="term" value="F:ATP binding"/>
    <property type="evidence" value="ECO:0007669"/>
    <property type="project" value="UniProtKB-UniRule"/>
</dbReference>
<dbReference type="Gene3D" id="1.10.240.10">
    <property type="entry name" value="Tyrosyl-Transfer RNA Synthetase"/>
    <property type="match status" value="1"/>
</dbReference>
<dbReference type="PRINTS" id="PR01039">
    <property type="entry name" value="TRNASYNTHTRP"/>
</dbReference>
<dbReference type="InterPro" id="IPR002305">
    <property type="entry name" value="aa-tRNA-synth_Ic"/>
</dbReference>
<evidence type="ECO:0000256" key="8">
    <source>
        <dbReference type="HAMAP-Rule" id="MF_00140"/>
    </source>
</evidence>
<keyword evidence="6 8" id="KW-0030">Aminoacyl-tRNA synthetase</keyword>
<keyword evidence="4 8" id="KW-0067">ATP-binding</keyword>
<evidence type="ECO:0000313" key="10">
    <source>
        <dbReference type="EMBL" id="PEN08030.1"/>
    </source>
</evidence>
<evidence type="ECO:0000313" key="11">
    <source>
        <dbReference type="Proteomes" id="UP000221024"/>
    </source>
</evidence>
<dbReference type="NCBIfam" id="TIGR00233">
    <property type="entry name" value="trpS"/>
    <property type="match status" value="1"/>
</dbReference>
<name>A0A2H3NMX6_9BACT</name>
<feature type="binding site" evidence="8">
    <location>
        <begin position="203"/>
        <end position="207"/>
    </location>
    <ligand>
        <name>ATP</name>
        <dbReference type="ChEBI" id="CHEBI:30616"/>
    </ligand>
</feature>
<protein>
    <recommendedName>
        <fullName evidence="8">Tryptophan--tRNA ligase</fullName>
        <ecNumber evidence="8">6.1.1.2</ecNumber>
    </recommendedName>
    <alternativeName>
        <fullName evidence="8">Tryptophanyl-tRNA synthetase</fullName>
        <shortName evidence="8">TrpRS</shortName>
    </alternativeName>
</protein>
<comment type="function">
    <text evidence="8">Catalyzes the attachment of tryptophan to tRNA(Trp).</text>
</comment>
<dbReference type="PROSITE" id="PS00178">
    <property type="entry name" value="AA_TRNA_LIGASE_I"/>
    <property type="match status" value="1"/>
</dbReference>
<gene>
    <name evidence="8 10" type="primary">trpS</name>
    <name evidence="10" type="ORF">CRI93_06195</name>
</gene>
<keyword evidence="3 8" id="KW-0547">Nucleotide-binding</keyword>
<dbReference type="InterPro" id="IPR024109">
    <property type="entry name" value="Trp-tRNA-ligase_bac-type"/>
</dbReference>
<feature type="binding site" evidence="8">
    <location>
        <begin position="153"/>
        <end position="155"/>
    </location>
    <ligand>
        <name>ATP</name>
        <dbReference type="ChEBI" id="CHEBI:30616"/>
    </ligand>
</feature>
<evidence type="ECO:0000256" key="3">
    <source>
        <dbReference type="ARBA" id="ARBA00022741"/>
    </source>
</evidence>
<evidence type="ECO:0000256" key="9">
    <source>
        <dbReference type="RuleBase" id="RU363036"/>
    </source>
</evidence>
<dbReference type="OrthoDB" id="9801042at2"/>
<evidence type="ECO:0000256" key="1">
    <source>
        <dbReference type="ARBA" id="ARBA00005594"/>
    </source>
</evidence>
<accession>A0A2H3NMX6</accession>
<dbReference type="SUPFAM" id="SSF52374">
    <property type="entry name" value="Nucleotidylyl transferase"/>
    <property type="match status" value="1"/>
</dbReference>
<dbReference type="PANTHER" id="PTHR43766">
    <property type="entry name" value="TRYPTOPHAN--TRNA LIGASE, MITOCHONDRIAL"/>
    <property type="match status" value="1"/>
</dbReference>
<comment type="subcellular location">
    <subcellularLocation>
        <location evidence="8">Cytoplasm</location>
    </subcellularLocation>
</comment>
<evidence type="ECO:0000256" key="6">
    <source>
        <dbReference type="ARBA" id="ARBA00023146"/>
    </source>
</evidence>
<evidence type="ECO:0000256" key="2">
    <source>
        <dbReference type="ARBA" id="ARBA00022598"/>
    </source>
</evidence>
<dbReference type="FunFam" id="1.10.240.10:FF:000005">
    <property type="entry name" value="Tryptophan--tRNA ligase"/>
    <property type="match status" value="1"/>
</dbReference>
<feature type="binding site" evidence="8">
    <location>
        <begin position="18"/>
        <end position="20"/>
    </location>
    <ligand>
        <name>ATP</name>
        <dbReference type="ChEBI" id="CHEBI:30616"/>
    </ligand>
</feature>
<comment type="similarity">
    <text evidence="1 8 9">Belongs to the class-I aminoacyl-tRNA synthetase family.</text>
</comment>
<dbReference type="InterPro" id="IPR002306">
    <property type="entry name" value="Trp-tRNA-ligase"/>
</dbReference>
<dbReference type="HAMAP" id="MF_00140_B">
    <property type="entry name" value="Trp_tRNA_synth_B"/>
    <property type="match status" value="1"/>
</dbReference>
<dbReference type="Gene3D" id="3.40.50.620">
    <property type="entry name" value="HUPs"/>
    <property type="match status" value="1"/>
</dbReference>
<organism evidence="10 11">
    <name type="scientific">Longimonas halophila</name>
    <dbReference type="NCBI Taxonomy" id="1469170"/>
    <lineage>
        <taxon>Bacteria</taxon>
        <taxon>Pseudomonadati</taxon>
        <taxon>Rhodothermota</taxon>
        <taxon>Rhodothermia</taxon>
        <taxon>Rhodothermales</taxon>
        <taxon>Salisaetaceae</taxon>
        <taxon>Longimonas</taxon>
    </lineage>
</organism>
<dbReference type="Pfam" id="PF00579">
    <property type="entry name" value="tRNA-synt_1b"/>
    <property type="match status" value="1"/>
</dbReference>
<dbReference type="InterPro" id="IPR014729">
    <property type="entry name" value="Rossmann-like_a/b/a_fold"/>
</dbReference>
<evidence type="ECO:0000256" key="4">
    <source>
        <dbReference type="ARBA" id="ARBA00022840"/>
    </source>
</evidence>
<dbReference type="InterPro" id="IPR001412">
    <property type="entry name" value="aa-tRNA-synth_I_CS"/>
</dbReference>
<dbReference type="RefSeq" id="WP_098061755.1">
    <property type="nucleotide sequence ID" value="NZ_PDEP01000004.1"/>
</dbReference>
<dbReference type="GO" id="GO:0004830">
    <property type="term" value="F:tryptophan-tRNA ligase activity"/>
    <property type="evidence" value="ECO:0007669"/>
    <property type="project" value="UniProtKB-UniRule"/>
</dbReference>
<feature type="short sequence motif" description="'KMSKS' region" evidence="8">
    <location>
        <begin position="203"/>
        <end position="207"/>
    </location>
</feature>
<dbReference type="CDD" id="cd00806">
    <property type="entry name" value="TrpRS_core"/>
    <property type="match status" value="1"/>
</dbReference>
<sequence>MTDATPSNADSVVVSGIQPSGRLHIGNYFGALRQHLDLHTQHEAYYFIVNYHALTSLHDADKMRQYTMDVALDYLALGFDPDEAALFVQSDVPEVTELAWIFYNLMPVSRLERGVSYKEKVSQGLNPNAGLLNYPVLQAADILIYGGTQVPVGADQKQHIEITRDLAQRFNNTFCPDDDPLFTLPEPYILDDVSVVPGIDGQKMSKSYGNTIGIFDEGKALKKKVMSIVTDSTPLDEPKDPEQCNVFALIKLFAEAEQRAEIAEQYRAGGYGYGHAKKELLGLIQDFFAEARERRHELEQRPDYVRDVLRDGAKRARQKTEPLMAQVRNATGLMKTM</sequence>
<dbReference type="GO" id="GO:0005829">
    <property type="term" value="C:cytosol"/>
    <property type="evidence" value="ECO:0007669"/>
    <property type="project" value="TreeGrafter"/>
</dbReference>
<feature type="binding site" evidence="8">
    <location>
        <begin position="26"/>
        <end position="27"/>
    </location>
    <ligand>
        <name>ATP</name>
        <dbReference type="ChEBI" id="CHEBI:30616"/>
    </ligand>
</feature>